<dbReference type="NCBIfam" id="NF033709">
    <property type="entry name" value="PorV_fam"/>
    <property type="match status" value="1"/>
</dbReference>
<proteinExistence type="predicted"/>
<comment type="caution">
    <text evidence="2">The sequence shown here is derived from an EMBL/GenBank/DDBJ whole genome shotgun (WGS) entry which is preliminary data.</text>
</comment>
<evidence type="ECO:0000313" key="3">
    <source>
        <dbReference type="Proteomes" id="UP000673975"/>
    </source>
</evidence>
<keyword evidence="3" id="KW-1185">Reference proteome</keyword>
<dbReference type="Gene3D" id="2.40.160.60">
    <property type="entry name" value="Outer membrane protein transport protein (OMPP1/FadL/TodX)"/>
    <property type="match status" value="1"/>
</dbReference>
<dbReference type="EMBL" id="JAFIDN010000004">
    <property type="protein sequence ID" value="MBP3192422.1"/>
    <property type="molecule type" value="Genomic_DNA"/>
</dbReference>
<accession>A0A8J7UVC8</accession>
<gene>
    <name evidence="2" type="ORF">NATSA_07090</name>
</gene>
<reference evidence="2" key="1">
    <citation type="submission" date="2021-02" db="EMBL/GenBank/DDBJ databases">
        <title>Natronogracilivirga saccharolytica gen. nov. sp. nov. a new anaerobic, haloalkiliphilic carbohydrate-fermenting bacterium from soda lake and proposing of Cyclonatronumiaceae fam. nov. in the phylum Balneolaeota.</title>
        <authorList>
            <person name="Zhilina T.N."/>
            <person name="Sorokin D.Y."/>
            <person name="Zavarzina D.G."/>
            <person name="Toshchakov S.V."/>
            <person name="Kublanov I.V."/>
        </authorList>
    </citation>
    <scope>NUCLEOTIDE SEQUENCE</scope>
    <source>
        <strain evidence="2">Z-1702</strain>
    </source>
</reference>
<dbReference type="RefSeq" id="WP_210511322.1">
    <property type="nucleotide sequence ID" value="NZ_JAFIDN010000004.1"/>
</dbReference>
<dbReference type="AlphaFoldDB" id="A0A8J7UVC8"/>
<name>A0A8J7UVC8_9BACT</name>
<evidence type="ECO:0000313" key="2">
    <source>
        <dbReference type="EMBL" id="MBP3192422.1"/>
    </source>
</evidence>
<feature type="signal peptide" evidence="1">
    <location>
        <begin position="1"/>
        <end position="21"/>
    </location>
</feature>
<organism evidence="2 3">
    <name type="scientific">Natronogracilivirga saccharolytica</name>
    <dbReference type="NCBI Taxonomy" id="2812953"/>
    <lineage>
        <taxon>Bacteria</taxon>
        <taxon>Pseudomonadati</taxon>
        <taxon>Balneolota</taxon>
        <taxon>Balneolia</taxon>
        <taxon>Balneolales</taxon>
        <taxon>Cyclonatronaceae</taxon>
        <taxon>Natronogracilivirga</taxon>
    </lineage>
</organism>
<evidence type="ECO:0000256" key="1">
    <source>
        <dbReference type="SAM" id="SignalP"/>
    </source>
</evidence>
<dbReference type="Proteomes" id="UP000673975">
    <property type="component" value="Unassembled WGS sequence"/>
</dbReference>
<dbReference type="SUPFAM" id="SSF56935">
    <property type="entry name" value="Porins"/>
    <property type="match status" value="1"/>
</dbReference>
<sequence length="321" mass="34965">MTKRILTAALLLLITTPVLHAGGGQTTGMQFLLTGPSAHNMGISEGNTASLSGASSIFLNPSMLALEKQSSATISYMIWPATDTQNSFAGLAYRRDNDAFGVAFMSSLIDDVAFRQNPTQNPDGTFSVRYFSVATSYARNIGPLSLGLTGMYLHEQYFQQDAGGYGLNAGVGMNIFDERVRLGASLRNLGSMDELSETATELPTMLSFGADIRFLQFSTTAADDEIPLLVSFIGDFNLPLNEFEPEDGSISPQKDGYFNLGMELRVSDLIDLRGGYRTGETERRFSLGAGLLISEFYFNYAFMPYETGFGTAHAISLQYNF</sequence>
<feature type="chain" id="PRO_5035263037" evidence="1">
    <location>
        <begin position="22"/>
        <end position="321"/>
    </location>
</feature>
<keyword evidence="1" id="KW-0732">Signal</keyword>
<protein>
    <submittedName>
        <fullName evidence="2">PorV/PorQ family protein</fullName>
    </submittedName>
</protein>